<evidence type="ECO:0000313" key="1">
    <source>
        <dbReference type="EMBL" id="OWZ01793.1"/>
    </source>
</evidence>
<organism evidence="1 2">
    <name type="scientific">Phytophthora megakarya</name>
    <dbReference type="NCBI Taxonomy" id="4795"/>
    <lineage>
        <taxon>Eukaryota</taxon>
        <taxon>Sar</taxon>
        <taxon>Stramenopiles</taxon>
        <taxon>Oomycota</taxon>
        <taxon>Peronosporomycetes</taxon>
        <taxon>Peronosporales</taxon>
        <taxon>Peronosporaceae</taxon>
        <taxon>Phytophthora</taxon>
    </lineage>
</organism>
<comment type="caution">
    <text evidence="1">The sequence shown here is derived from an EMBL/GenBank/DDBJ whole genome shotgun (WGS) entry which is preliminary data.</text>
</comment>
<dbReference type="OrthoDB" id="164906at2759"/>
<reference evidence="2" key="1">
    <citation type="submission" date="2017-03" db="EMBL/GenBank/DDBJ databases">
        <title>Phytopthora megakarya and P. palmivora, two closely related causual agents of cacao black pod achieved similar genome size and gene model numbers by different mechanisms.</title>
        <authorList>
            <person name="Ali S."/>
            <person name="Shao J."/>
            <person name="Larry D.J."/>
            <person name="Kronmiller B."/>
            <person name="Shen D."/>
            <person name="Strem M.D."/>
            <person name="Melnick R.L."/>
            <person name="Guiltinan M.J."/>
            <person name="Tyler B.M."/>
            <person name="Meinhardt L.W."/>
            <person name="Bailey B.A."/>
        </authorList>
    </citation>
    <scope>NUCLEOTIDE SEQUENCE [LARGE SCALE GENOMIC DNA]</scope>
    <source>
        <strain evidence="2">zdho120</strain>
    </source>
</reference>
<dbReference type="EMBL" id="NBNE01006603">
    <property type="protein sequence ID" value="OWZ01793.1"/>
    <property type="molecule type" value="Genomic_DNA"/>
</dbReference>
<accession>A0A225V8U6</accession>
<dbReference type="AlphaFoldDB" id="A0A225V8U6"/>
<gene>
    <name evidence="1" type="ORF">PHMEG_00026757</name>
</gene>
<protein>
    <submittedName>
        <fullName evidence="1">Uncharacterized protein</fullName>
    </submittedName>
</protein>
<proteinExistence type="predicted"/>
<name>A0A225V8U6_9STRA</name>
<dbReference type="Proteomes" id="UP000198211">
    <property type="component" value="Unassembled WGS sequence"/>
</dbReference>
<sequence>MAQWSYEFRQLSKKQSWSHEQKGVNLGVLIEVDLAADVTELREEINKKHGTFETSFSNVGLLSVAGDFAEDIDDELWHMKKRQGETCTSSQRAAKKIVRLYVKLPVNAEVIPEVQQMRFLKRGFPSTWQQKYAAPGAVSGKYCDMVIYLE</sequence>
<evidence type="ECO:0000313" key="2">
    <source>
        <dbReference type="Proteomes" id="UP000198211"/>
    </source>
</evidence>
<keyword evidence="2" id="KW-1185">Reference proteome</keyword>